<keyword evidence="2" id="KW-0378">Hydrolase</keyword>
<feature type="non-terminal residue" evidence="7">
    <location>
        <position position="530"/>
    </location>
</feature>
<evidence type="ECO:0000256" key="1">
    <source>
        <dbReference type="ARBA" id="ARBA00007401"/>
    </source>
</evidence>
<dbReference type="InterPro" id="IPR051913">
    <property type="entry name" value="GH2_Domain-Containing"/>
</dbReference>
<dbReference type="InterPro" id="IPR006103">
    <property type="entry name" value="Glyco_hydro_2_cat"/>
</dbReference>
<dbReference type="Pfam" id="PF00703">
    <property type="entry name" value="Glyco_hydro_2"/>
    <property type="match status" value="1"/>
</dbReference>
<dbReference type="Pfam" id="PF22666">
    <property type="entry name" value="Glyco_hydro_2_N2"/>
    <property type="match status" value="1"/>
</dbReference>
<dbReference type="InterPro" id="IPR013783">
    <property type="entry name" value="Ig-like_fold"/>
</dbReference>
<feature type="domain" description="Glycoside hydrolase family 2 catalytic" evidence="5">
    <location>
        <begin position="330"/>
        <end position="475"/>
    </location>
</feature>
<evidence type="ECO:0000256" key="2">
    <source>
        <dbReference type="ARBA" id="ARBA00022801"/>
    </source>
</evidence>
<name>A0A382DPU2_9ZZZZ</name>
<evidence type="ECO:0008006" key="8">
    <source>
        <dbReference type="Google" id="ProtNLM"/>
    </source>
</evidence>
<dbReference type="InterPro" id="IPR036156">
    <property type="entry name" value="Beta-gal/glucu_dom_sf"/>
</dbReference>
<comment type="similarity">
    <text evidence="1">Belongs to the glycosyl hydrolase 2 family.</text>
</comment>
<keyword evidence="3" id="KW-0326">Glycosidase</keyword>
<dbReference type="EMBL" id="UINC01040513">
    <property type="protein sequence ID" value="SVB40496.1"/>
    <property type="molecule type" value="Genomic_DNA"/>
</dbReference>
<evidence type="ECO:0000259" key="5">
    <source>
        <dbReference type="Pfam" id="PF02836"/>
    </source>
</evidence>
<feature type="domain" description="Glycoside hydrolase family 2 immunoglobulin-like beta-sandwich" evidence="4">
    <location>
        <begin position="257"/>
        <end position="316"/>
    </location>
</feature>
<evidence type="ECO:0000259" key="4">
    <source>
        <dbReference type="Pfam" id="PF00703"/>
    </source>
</evidence>
<dbReference type="SUPFAM" id="SSF49303">
    <property type="entry name" value="beta-Galactosidase/glucuronidase domain"/>
    <property type="match status" value="1"/>
</dbReference>
<dbReference type="GO" id="GO:0004553">
    <property type="term" value="F:hydrolase activity, hydrolyzing O-glycosyl compounds"/>
    <property type="evidence" value="ECO:0007669"/>
    <property type="project" value="InterPro"/>
</dbReference>
<accession>A0A382DPU2</accession>
<dbReference type="SUPFAM" id="SSF51445">
    <property type="entry name" value="(Trans)glycosidases"/>
    <property type="match status" value="1"/>
</dbReference>
<protein>
    <recommendedName>
        <fullName evidence="8">Glycoside hydrolase family 2</fullName>
    </recommendedName>
</protein>
<proteinExistence type="inferred from homology"/>
<sequence length="530" mass="59556">MKSIWIIGFSLICLTSCQSVQEEIPQVESWTTAEGPLATRWTSQVTPETPHSEYPRPQLVRDAWINLNGLWEYAIRPLEESQPHNFDGYILVPFAPESSLSGVMRSVGEDAQLWYRRTFNTSELSDDGRVFLHFGAVDWRATVWLNGNQVGQHEGGYDAFTFDISDSIDSAVPEQELVIAVWDPVDTSIQPRGKQVNQPEGIWYTSVTGIWQTVWLEQVPESSIASLEMTSDIDANVFRLRVNARGVTDSYQVEAIASVGGVQVAQQRGAVDDLLEVVIDDPRLWSPEDPFLYDLTVRLVGDGDPVDEVTSYFGMRKIAVATDASGVNRLFLNNKPVLMLGPLDQGWWPDGLYTAPTDEALLYDLEITKQLGFNMVRKHVKVEPERWYYHADRLGLLVWQDMPNGDRHIERTAPDLVRSSDSASVYHKELKAMIDTHANHPSIVVWVPFNEGWGQFDTDAVLSLVKEYDPTRLVDGPSGWADRGSGDIYDLHDYPGPPLLAPLELDRAVVLGEIGGLGLPLEGHLWWNKR</sequence>
<dbReference type="Gene3D" id="2.60.40.10">
    <property type="entry name" value="Immunoglobulins"/>
    <property type="match status" value="1"/>
</dbReference>
<evidence type="ECO:0000256" key="3">
    <source>
        <dbReference type="ARBA" id="ARBA00023295"/>
    </source>
</evidence>
<dbReference type="PANTHER" id="PTHR42732:SF2">
    <property type="entry name" value="BETA-MANNOSIDASE"/>
    <property type="match status" value="1"/>
</dbReference>
<dbReference type="Gene3D" id="2.60.120.260">
    <property type="entry name" value="Galactose-binding domain-like"/>
    <property type="match status" value="1"/>
</dbReference>
<dbReference type="GO" id="GO:0005975">
    <property type="term" value="P:carbohydrate metabolic process"/>
    <property type="evidence" value="ECO:0007669"/>
    <property type="project" value="InterPro"/>
</dbReference>
<dbReference type="Gene3D" id="3.20.20.80">
    <property type="entry name" value="Glycosidases"/>
    <property type="match status" value="1"/>
</dbReference>
<dbReference type="AlphaFoldDB" id="A0A382DPU2"/>
<reference evidence="7" key="1">
    <citation type="submission" date="2018-05" db="EMBL/GenBank/DDBJ databases">
        <authorList>
            <person name="Lanie J.A."/>
            <person name="Ng W.-L."/>
            <person name="Kazmierczak K.M."/>
            <person name="Andrzejewski T.M."/>
            <person name="Davidsen T.M."/>
            <person name="Wayne K.J."/>
            <person name="Tettelin H."/>
            <person name="Glass J.I."/>
            <person name="Rusch D."/>
            <person name="Podicherti R."/>
            <person name="Tsui H.-C.T."/>
            <person name="Winkler M.E."/>
        </authorList>
    </citation>
    <scope>NUCLEOTIDE SEQUENCE</scope>
</reference>
<dbReference type="InterPro" id="IPR054593">
    <property type="entry name" value="Beta-mannosidase-like_N2"/>
</dbReference>
<gene>
    <name evidence="7" type="ORF">METZ01_LOCUS193350</name>
</gene>
<dbReference type="InterPro" id="IPR006102">
    <property type="entry name" value="Ig-like_GH2"/>
</dbReference>
<dbReference type="InterPro" id="IPR008979">
    <property type="entry name" value="Galactose-bd-like_sf"/>
</dbReference>
<feature type="domain" description="Beta-mannosidase-like galactose-binding" evidence="6">
    <location>
        <begin position="110"/>
        <end position="190"/>
    </location>
</feature>
<evidence type="ECO:0000313" key="7">
    <source>
        <dbReference type="EMBL" id="SVB40496.1"/>
    </source>
</evidence>
<dbReference type="PANTHER" id="PTHR42732">
    <property type="entry name" value="BETA-GALACTOSIDASE"/>
    <property type="match status" value="1"/>
</dbReference>
<dbReference type="Pfam" id="PF02836">
    <property type="entry name" value="Glyco_hydro_2_C"/>
    <property type="match status" value="1"/>
</dbReference>
<organism evidence="7">
    <name type="scientific">marine metagenome</name>
    <dbReference type="NCBI Taxonomy" id="408172"/>
    <lineage>
        <taxon>unclassified sequences</taxon>
        <taxon>metagenomes</taxon>
        <taxon>ecological metagenomes</taxon>
    </lineage>
</organism>
<dbReference type="InterPro" id="IPR017853">
    <property type="entry name" value="GH"/>
</dbReference>
<dbReference type="SUPFAM" id="SSF49785">
    <property type="entry name" value="Galactose-binding domain-like"/>
    <property type="match status" value="1"/>
</dbReference>
<evidence type="ECO:0000259" key="6">
    <source>
        <dbReference type="Pfam" id="PF22666"/>
    </source>
</evidence>